<dbReference type="FunFam" id="2.60.40.420:FF:000021">
    <property type="entry name" value="Extracellular dihydrogeodin oxidase/laccase"/>
    <property type="match status" value="1"/>
</dbReference>
<keyword evidence="8" id="KW-0325">Glycoprotein</keyword>
<gene>
    <name evidence="15" type="ORF">PDIGIT_LOCUS8146</name>
</gene>
<evidence type="ECO:0000256" key="10">
    <source>
        <dbReference type="SAM" id="MobiDB-lite"/>
    </source>
</evidence>
<evidence type="ECO:0000259" key="14">
    <source>
        <dbReference type="Pfam" id="PF07732"/>
    </source>
</evidence>
<keyword evidence="7" id="KW-0186">Copper</keyword>
<protein>
    <recommendedName>
        <fullName evidence="4">laccase</fullName>
        <ecNumber evidence="4">1.10.3.2</ecNumber>
    </recommendedName>
</protein>
<evidence type="ECO:0000256" key="2">
    <source>
        <dbReference type="ARBA" id="ARBA00001935"/>
    </source>
</evidence>
<evidence type="ECO:0000259" key="12">
    <source>
        <dbReference type="Pfam" id="PF00394"/>
    </source>
</evidence>
<dbReference type="PROSITE" id="PS00079">
    <property type="entry name" value="MULTICOPPER_OXIDASE1"/>
    <property type="match status" value="1"/>
</dbReference>
<keyword evidence="11" id="KW-0732">Signal</keyword>
<dbReference type="FunFam" id="2.60.40.420:FF:000045">
    <property type="entry name" value="Laccase 2"/>
    <property type="match status" value="1"/>
</dbReference>
<dbReference type="Gene3D" id="2.60.40.420">
    <property type="entry name" value="Cupredoxins - blue copper proteins"/>
    <property type="match status" value="3"/>
</dbReference>
<dbReference type="EMBL" id="CAOQHR010000005">
    <property type="protein sequence ID" value="CAI6335069.1"/>
    <property type="molecule type" value="Genomic_DNA"/>
</dbReference>
<dbReference type="GO" id="GO:0052716">
    <property type="term" value="F:hydroquinone:oxygen oxidoreductase activity"/>
    <property type="evidence" value="ECO:0007669"/>
    <property type="project" value="UniProtKB-EC"/>
</dbReference>
<evidence type="ECO:0000256" key="4">
    <source>
        <dbReference type="ARBA" id="ARBA00012297"/>
    </source>
</evidence>
<evidence type="ECO:0000256" key="7">
    <source>
        <dbReference type="ARBA" id="ARBA00023008"/>
    </source>
</evidence>
<dbReference type="PANTHER" id="PTHR11709">
    <property type="entry name" value="MULTI-COPPER OXIDASE"/>
    <property type="match status" value="1"/>
</dbReference>
<evidence type="ECO:0000313" key="15">
    <source>
        <dbReference type="EMBL" id="CAI6335069.1"/>
    </source>
</evidence>
<sequence length="612" mass="67571">MKSFLAWGAALVAFSAPLIAGKPLEAKRLDTTTALEKKQACVNGPTSRNCWLPGFDSNTNQYETWPSGKIVRKTLTITNTTCNPDGAGERVCMLVDGSLPGPTIIADWGDTLEITVRNQLQHNGTSIHWHGFRMLHTNMEDGVNGVTECALAPGDSKTYRFQATEYGTTWYHSHFSAQYGDGVVGTIIINGPATANYDIDLGTYAISDWYYMTAYQAARLAFNGPQLPNNVIINGTNKNTAGGGQYNNVKLEPGKKHRLRLVNTAVDIATRVSLDGHNFTVISEDFVPVVPYNTSWVLLGIGQRYDVIIDATQSNSNGNFWFRAIPEGLCRSSTIGNTIGRSIFTYANSTLADPPTDTPNQNPPTACMDPNSTPQIPRDVPSETFAAQARDIPFTFEETVVTNNESLVLWTVNGSSMMIDPAEPTLEYLAKGNESFPKPYNLIEVNPEADWTYWIIQQIVDANGPSPVAPGIPHPIHLHGHDMFVLGTGAGQFNVEQHFSSLKFQNPPRRDVHHIPARGWMVIAYPSDNPGAWLMHCHIAFHVAMGLSVQFLERKDEIVLPAPDSEWFNTCNNYENYIRNGPEWPQDDSGLKKRYPPLAGEFDSMAMSPAKF</sequence>
<name>A0A9W4UGT7_9PLEO</name>
<comment type="caution">
    <text evidence="15">The sequence shown here is derived from an EMBL/GenBank/DDBJ whole genome shotgun (WGS) entry which is preliminary data.</text>
</comment>
<keyword evidence="5" id="KW-0479">Metal-binding</keyword>
<feature type="domain" description="Plastocyanin-like" evidence="13">
    <location>
        <begin position="432"/>
        <end position="556"/>
    </location>
</feature>
<dbReference type="Pfam" id="PF07731">
    <property type="entry name" value="Cu-oxidase_2"/>
    <property type="match status" value="1"/>
</dbReference>
<dbReference type="GO" id="GO:0046274">
    <property type="term" value="P:lignin catabolic process"/>
    <property type="evidence" value="ECO:0007669"/>
    <property type="project" value="UniProtKB-KW"/>
</dbReference>
<feature type="compositionally biased region" description="Low complexity" evidence="10">
    <location>
        <begin position="353"/>
        <end position="365"/>
    </location>
</feature>
<dbReference type="InterPro" id="IPR011706">
    <property type="entry name" value="Cu-oxidase_C"/>
</dbReference>
<evidence type="ECO:0000256" key="9">
    <source>
        <dbReference type="ARBA" id="ARBA00023185"/>
    </source>
</evidence>
<dbReference type="OrthoDB" id="2121828at2759"/>
<proteinExistence type="inferred from homology"/>
<dbReference type="AlphaFoldDB" id="A0A9W4UGT7"/>
<reference evidence="15" key="1">
    <citation type="submission" date="2023-01" db="EMBL/GenBank/DDBJ databases">
        <authorList>
            <person name="Van Ghelder C."/>
            <person name="Rancurel C."/>
        </authorList>
    </citation>
    <scope>NUCLEOTIDE SEQUENCE</scope>
    <source>
        <strain evidence="15">CNCM I-4278</strain>
    </source>
</reference>
<feature type="domain" description="Plastocyanin-like" evidence="14">
    <location>
        <begin position="77"/>
        <end position="192"/>
    </location>
</feature>
<dbReference type="EC" id="1.10.3.2" evidence="4"/>
<dbReference type="InterPro" id="IPR045087">
    <property type="entry name" value="Cu-oxidase_fam"/>
</dbReference>
<organism evidence="15 16">
    <name type="scientific">Periconia digitata</name>
    <dbReference type="NCBI Taxonomy" id="1303443"/>
    <lineage>
        <taxon>Eukaryota</taxon>
        <taxon>Fungi</taxon>
        <taxon>Dikarya</taxon>
        <taxon>Ascomycota</taxon>
        <taxon>Pezizomycotina</taxon>
        <taxon>Dothideomycetes</taxon>
        <taxon>Pleosporomycetidae</taxon>
        <taxon>Pleosporales</taxon>
        <taxon>Massarineae</taxon>
        <taxon>Periconiaceae</taxon>
        <taxon>Periconia</taxon>
    </lineage>
</organism>
<feature type="signal peptide" evidence="11">
    <location>
        <begin position="1"/>
        <end position="20"/>
    </location>
</feature>
<dbReference type="Proteomes" id="UP001152607">
    <property type="component" value="Unassembled WGS sequence"/>
</dbReference>
<evidence type="ECO:0000256" key="8">
    <source>
        <dbReference type="ARBA" id="ARBA00023180"/>
    </source>
</evidence>
<evidence type="ECO:0000256" key="5">
    <source>
        <dbReference type="ARBA" id="ARBA00022723"/>
    </source>
</evidence>
<keyword evidence="9" id="KW-0439">Lignin degradation</keyword>
<dbReference type="Pfam" id="PF07732">
    <property type="entry name" value="Cu-oxidase_3"/>
    <property type="match status" value="1"/>
</dbReference>
<dbReference type="PANTHER" id="PTHR11709:SF87">
    <property type="entry name" value="LACCASE"/>
    <property type="match status" value="1"/>
</dbReference>
<dbReference type="InterPro" id="IPR008972">
    <property type="entry name" value="Cupredoxin"/>
</dbReference>
<keyword evidence="16" id="KW-1185">Reference proteome</keyword>
<dbReference type="CDD" id="cd13901">
    <property type="entry name" value="CuRO_3_MaLCC_like"/>
    <property type="match status" value="1"/>
</dbReference>
<evidence type="ECO:0000313" key="16">
    <source>
        <dbReference type="Proteomes" id="UP001152607"/>
    </source>
</evidence>
<dbReference type="InterPro" id="IPR033138">
    <property type="entry name" value="Cu_oxidase_CS"/>
</dbReference>
<dbReference type="SUPFAM" id="SSF49503">
    <property type="entry name" value="Cupredoxins"/>
    <property type="match status" value="3"/>
</dbReference>
<feature type="domain" description="Plastocyanin-like" evidence="12">
    <location>
        <begin position="205"/>
        <end position="348"/>
    </location>
</feature>
<dbReference type="CDD" id="cd13880">
    <property type="entry name" value="CuRO_2_MaLCC_like"/>
    <property type="match status" value="1"/>
</dbReference>
<comment type="catalytic activity">
    <reaction evidence="1">
        <text>4 hydroquinone + O2 = 4 benzosemiquinone + 2 H2O</text>
        <dbReference type="Rhea" id="RHEA:11276"/>
        <dbReference type="ChEBI" id="CHEBI:15377"/>
        <dbReference type="ChEBI" id="CHEBI:15379"/>
        <dbReference type="ChEBI" id="CHEBI:17594"/>
        <dbReference type="ChEBI" id="CHEBI:17977"/>
        <dbReference type="EC" id="1.10.3.2"/>
    </reaction>
</comment>
<keyword evidence="6" id="KW-0560">Oxidoreductase</keyword>
<dbReference type="InterPro" id="IPR011707">
    <property type="entry name" value="Cu-oxidase-like_N"/>
</dbReference>
<dbReference type="GO" id="GO:0005507">
    <property type="term" value="F:copper ion binding"/>
    <property type="evidence" value="ECO:0007669"/>
    <property type="project" value="InterPro"/>
</dbReference>
<comment type="cofactor">
    <cofactor evidence="2">
        <name>Cu cation</name>
        <dbReference type="ChEBI" id="CHEBI:23378"/>
    </cofactor>
</comment>
<evidence type="ECO:0000256" key="3">
    <source>
        <dbReference type="ARBA" id="ARBA00010609"/>
    </source>
</evidence>
<feature type="region of interest" description="Disordered" evidence="10">
    <location>
        <begin position="350"/>
        <end position="377"/>
    </location>
</feature>
<evidence type="ECO:0000256" key="6">
    <source>
        <dbReference type="ARBA" id="ARBA00023002"/>
    </source>
</evidence>
<evidence type="ECO:0000259" key="13">
    <source>
        <dbReference type="Pfam" id="PF07731"/>
    </source>
</evidence>
<dbReference type="InterPro" id="IPR002355">
    <property type="entry name" value="Cu_oxidase_Cu_BS"/>
</dbReference>
<accession>A0A9W4UGT7</accession>
<dbReference type="InterPro" id="IPR001117">
    <property type="entry name" value="Cu-oxidase_2nd"/>
</dbReference>
<evidence type="ECO:0000256" key="11">
    <source>
        <dbReference type="SAM" id="SignalP"/>
    </source>
</evidence>
<feature type="chain" id="PRO_5040870577" description="laccase" evidence="11">
    <location>
        <begin position="21"/>
        <end position="612"/>
    </location>
</feature>
<dbReference type="CDD" id="cd13854">
    <property type="entry name" value="CuRO_1_MaLCC_like"/>
    <property type="match status" value="1"/>
</dbReference>
<dbReference type="Pfam" id="PF00394">
    <property type="entry name" value="Cu-oxidase"/>
    <property type="match status" value="1"/>
</dbReference>
<comment type="similarity">
    <text evidence="3">Belongs to the multicopper oxidase family.</text>
</comment>
<evidence type="ECO:0000256" key="1">
    <source>
        <dbReference type="ARBA" id="ARBA00000349"/>
    </source>
</evidence>
<dbReference type="PROSITE" id="PS00080">
    <property type="entry name" value="MULTICOPPER_OXIDASE2"/>
    <property type="match status" value="1"/>
</dbReference>